<reference evidence="3" key="1">
    <citation type="submission" date="2022-11" db="UniProtKB">
        <authorList>
            <consortium name="WormBaseParasite"/>
        </authorList>
    </citation>
    <scope>IDENTIFICATION</scope>
</reference>
<organism evidence="2 3">
    <name type="scientific">Ditylenchus dipsaci</name>
    <dbReference type="NCBI Taxonomy" id="166011"/>
    <lineage>
        <taxon>Eukaryota</taxon>
        <taxon>Metazoa</taxon>
        <taxon>Ecdysozoa</taxon>
        <taxon>Nematoda</taxon>
        <taxon>Chromadorea</taxon>
        <taxon>Rhabditida</taxon>
        <taxon>Tylenchina</taxon>
        <taxon>Tylenchomorpha</taxon>
        <taxon>Sphaerularioidea</taxon>
        <taxon>Anguinidae</taxon>
        <taxon>Anguininae</taxon>
        <taxon>Ditylenchus</taxon>
    </lineage>
</organism>
<dbReference type="Proteomes" id="UP000887574">
    <property type="component" value="Unplaced"/>
</dbReference>
<protein>
    <submittedName>
        <fullName evidence="3">Uncharacterized protein</fullName>
    </submittedName>
</protein>
<sequence length="159" mass="17803">MVDGLVVFVKAIHDFFPAEHFLFFDDLTPWSGKCKAVIFHILLLSFLPICSLEATAGTPLGGHGNDVGPNDSKLNKWTMPRSSNQEPSNYNGFKTPFSEPFWAPDSFHQDPHFPVGKIDFSAPPELHNRRANPTLTRQIMVFSHLETLHHLVCHLNGVG</sequence>
<accession>A0A915DF04</accession>
<proteinExistence type="predicted"/>
<keyword evidence="2" id="KW-1185">Reference proteome</keyword>
<evidence type="ECO:0000256" key="1">
    <source>
        <dbReference type="SAM" id="MobiDB-lite"/>
    </source>
</evidence>
<dbReference type="AlphaFoldDB" id="A0A915DF04"/>
<evidence type="ECO:0000313" key="2">
    <source>
        <dbReference type="Proteomes" id="UP000887574"/>
    </source>
</evidence>
<name>A0A915DF04_9BILA</name>
<dbReference type="WBParaSite" id="jg19219">
    <property type="protein sequence ID" value="jg19219"/>
    <property type="gene ID" value="jg19219"/>
</dbReference>
<evidence type="ECO:0000313" key="3">
    <source>
        <dbReference type="WBParaSite" id="jg19219"/>
    </source>
</evidence>
<feature type="region of interest" description="Disordered" evidence="1">
    <location>
        <begin position="60"/>
        <end position="88"/>
    </location>
</feature>